<feature type="binding site" evidence="14">
    <location>
        <position position="122"/>
    </location>
    <ligand>
        <name>FAD</name>
        <dbReference type="ChEBI" id="CHEBI:57692"/>
    </ligand>
</feature>
<keyword evidence="18" id="KW-1185">Reference proteome</keyword>
<dbReference type="GO" id="GO:0016020">
    <property type="term" value="C:membrane"/>
    <property type="evidence" value="ECO:0007669"/>
    <property type="project" value="UniProtKB-SubCell"/>
</dbReference>
<dbReference type="Pfam" id="PF00970">
    <property type="entry name" value="FAD_binding_6"/>
    <property type="match status" value="1"/>
</dbReference>
<dbReference type="GO" id="GO:0005739">
    <property type="term" value="C:mitochondrion"/>
    <property type="evidence" value="ECO:0007669"/>
    <property type="project" value="UniProtKB-SubCell"/>
</dbReference>
<dbReference type="InterPro" id="IPR039261">
    <property type="entry name" value="FNR_nucleotide-bd"/>
</dbReference>
<dbReference type="VEuPathDB" id="FungiDB:PYU1_G010069"/>
<dbReference type="InterPro" id="IPR008333">
    <property type="entry name" value="Cbr1-like_FAD-bd_dom"/>
</dbReference>
<keyword evidence="11" id="KW-0496">Mitochondrion</keyword>
<organism evidence="17 18">
    <name type="scientific">Globisporangium ultimum (strain ATCC 200006 / CBS 805.95 / DAOM BR144)</name>
    <name type="common">Pythium ultimum</name>
    <dbReference type="NCBI Taxonomy" id="431595"/>
    <lineage>
        <taxon>Eukaryota</taxon>
        <taxon>Sar</taxon>
        <taxon>Stramenopiles</taxon>
        <taxon>Oomycota</taxon>
        <taxon>Peronosporomycetes</taxon>
        <taxon>Pythiales</taxon>
        <taxon>Pythiaceae</taxon>
        <taxon>Globisporangium</taxon>
    </lineage>
</organism>
<feature type="domain" description="FAD-binding FR-type" evidence="16">
    <location>
        <begin position="53"/>
        <end position="156"/>
    </location>
</feature>
<dbReference type="Gene3D" id="2.40.30.10">
    <property type="entry name" value="Translation factors"/>
    <property type="match status" value="1"/>
</dbReference>
<keyword evidence="12" id="KW-0472">Membrane</keyword>
<dbReference type="CDD" id="cd06183">
    <property type="entry name" value="cyt_b5_reduct_like"/>
    <property type="match status" value="1"/>
</dbReference>
<feature type="binding site" evidence="14">
    <location>
        <position position="132"/>
    </location>
    <ligand>
        <name>FAD</name>
        <dbReference type="ChEBI" id="CHEBI:57692"/>
    </ligand>
</feature>
<dbReference type="Proteomes" id="UP000019132">
    <property type="component" value="Unassembled WGS sequence"/>
</dbReference>
<proteinExistence type="inferred from homology"/>
<evidence type="ECO:0000256" key="10">
    <source>
        <dbReference type="ARBA" id="ARBA00023027"/>
    </source>
</evidence>
<evidence type="ECO:0000256" key="14">
    <source>
        <dbReference type="PIRSR" id="PIRSR601834-1"/>
    </source>
</evidence>
<feature type="binding site" evidence="14">
    <location>
        <position position="105"/>
    </location>
    <ligand>
        <name>FAD</name>
        <dbReference type="ChEBI" id="CHEBI:57692"/>
    </ligand>
</feature>
<dbReference type="InterPro" id="IPR001834">
    <property type="entry name" value="CBR-like"/>
</dbReference>
<comment type="catalytic activity">
    <reaction evidence="13 15">
        <text>2 Fe(III)-[cytochrome b5] + NADH = 2 Fe(II)-[cytochrome b5] + NAD(+) + H(+)</text>
        <dbReference type="Rhea" id="RHEA:46680"/>
        <dbReference type="Rhea" id="RHEA-COMP:10438"/>
        <dbReference type="Rhea" id="RHEA-COMP:10439"/>
        <dbReference type="ChEBI" id="CHEBI:15378"/>
        <dbReference type="ChEBI" id="CHEBI:29033"/>
        <dbReference type="ChEBI" id="CHEBI:29034"/>
        <dbReference type="ChEBI" id="CHEBI:57540"/>
        <dbReference type="ChEBI" id="CHEBI:57945"/>
        <dbReference type="EC" id="1.6.2.2"/>
    </reaction>
</comment>
<feature type="binding site" evidence="14">
    <location>
        <position position="124"/>
    </location>
    <ligand>
        <name>FAD</name>
        <dbReference type="ChEBI" id="CHEBI:57692"/>
    </ligand>
</feature>
<feature type="binding site" evidence="14">
    <location>
        <position position="107"/>
    </location>
    <ligand>
        <name>FAD</name>
        <dbReference type="ChEBI" id="CHEBI:57692"/>
    </ligand>
</feature>
<evidence type="ECO:0000313" key="18">
    <source>
        <dbReference type="Proteomes" id="UP000019132"/>
    </source>
</evidence>
<dbReference type="InParanoid" id="K3WYP0"/>
<feature type="binding site" evidence="14">
    <location>
        <position position="106"/>
    </location>
    <ligand>
        <name>FAD</name>
        <dbReference type="ChEBI" id="CHEBI:57692"/>
    </ligand>
</feature>
<dbReference type="Pfam" id="PF00175">
    <property type="entry name" value="NAD_binding_1"/>
    <property type="match status" value="1"/>
</dbReference>
<feature type="binding site" evidence="14">
    <location>
        <position position="173"/>
    </location>
    <ligand>
        <name>FAD</name>
        <dbReference type="ChEBI" id="CHEBI:57692"/>
    </ligand>
</feature>
<dbReference type="SUPFAM" id="SSF52343">
    <property type="entry name" value="Ferredoxin reductase-like, C-terminal NADP-linked domain"/>
    <property type="match status" value="1"/>
</dbReference>
<evidence type="ECO:0000259" key="16">
    <source>
        <dbReference type="PROSITE" id="PS51384"/>
    </source>
</evidence>
<evidence type="ECO:0000256" key="7">
    <source>
        <dbReference type="ARBA" id="ARBA00022827"/>
    </source>
</evidence>
<keyword evidence="7 14" id="KW-0274">FAD</keyword>
<dbReference type="OMA" id="LDMKGPF"/>
<keyword evidence="6" id="KW-0812">Transmembrane</keyword>
<dbReference type="SUPFAM" id="SSF63380">
    <property type="entry name" value="Riboflavin synthase domain-like"/>
    <property type="match status" value="1"/>
</dbReference>
<dbReference type="EMBL" id="GL376623">
    <property type="status" value="NOT_ANNOTATED_CDS"/>
    <property type="molecule type" value="Genomic_DNA"/>
</dbReference>
<evidence type="ECO:0000256" key="3">
    <source>
        <dbReference type="ARBA" id="ARBA00004370"/>
    </source>
</evidence>
<dbReference type="FunCoup" id="K3WYP0">
    <property type="interactions" value="110"/>
</dbReference>
<sequence length="300" mass="33172">MIFSILRMTRAQLTSRATLAALGLASLSAASSFSSSARCDAAKDDAKVALSSREFRTFTVRKVDSVTHNTKRIVFDLPSEDHEMGITTASCLLAKAKVDGKNIVRPYTPTNINSEKGFLELVVKGYQTGLLSKHIVELKEGDVLEMKGPFVKFAYKPNEYKKIGMIAGGSGLTPMLQVAKEICRNPADKTEIVLIFANVTEEDIILREELDALQYLYPQFKVIHVLSNPAETWTGLKGFVSKEMIEEFIPGPSDDHLVCVCGPPPMMYHISGDKAKDKTQGELQGLLKDLNYTSKQVFKF</sequence>
<dbReference type="FunFam" id="2.40.30.10:FF:000069">
    <property type="entry name" value="NADH-cytochrome b5 reductase"/>
    <property type="match status" value="1"/>
</dbReference>
<evidence type="ECO:0000256" key="5">
    <source>
        <dbReference type="ARBA" id="ARBA00022630"/>
    </source>
</evidence>
<evidence type="ECO:0000256" key="6">
    <source>
        <dbReference type="ARBA" id="ARBA00022692"/>
    </source>
</evidence>
<accession>K3WYP0</accession>
<evidence type="ECO:0000256" key="4">
    <source>
        <dbReference type="ARBA" id="ARBA00006105"/>
    </source>
</evidence>
<comment type="similarity">
    <text evidence="4 15">Belongs to the flavoprotein pyridine nucleotide cytochrome reductase family.</text>
</comment>
<protein>
    <recommendedName>
        <fullName evidence="15">NADH-cytochrome b5 reductase</fullName>
        <ecNumber evidence="15">1.6.2.2</ecNumber>
    </recommendedName>
</protein>
<evidence type="ECO:0000256" key="2">
    <source>
        <dbReference type="ARBA" id="ARBA00004173"/>
    </source>
</evidence>
<keyword evidence="5 14" id="KW-0285">Flavoprotein</keyword>
<reference evidence="18" key="2">
    <citation type="submission" date="2010-04" db="EMBL/GenBank/DDBJ databases">
        <authorList>
            <person name="Buell R."/>
            <person name="Hamilton J."/>
            <person name="Hostetler J."/>
        </authorList>
    </citation>
    <scope>NUCLEOTIDE SEQUENCE [LARGE SCALE GENOMIC DNA]</scope>
    <source>
        <strain evidence="18">DAOM:BR144</strain>
    </source>
</reference>
<dbReference type="EC" id="1.6.2.2" evidence="15"/>
<evidence type="ECO:0000256" key="9">
    <source>
        <dbReference type="ARBA" id="ARBA00023002"/>
    </source>
</evidence>
<keyword evidence="10 15" id="KW-0520">NAD</keyword>
<dbReference type="FunFam" id="3.40.50.80:FF:000009">
    <property type="entry name" value="NADH-cytochrome b5 reductase"/>
    <property type="match status" value="1"/>
</dbReference>
<reference evidence="17" key="3">
    <citation type="submission" date="2015-02" db="UniProtKB">
        <authorList>
            <consortium name="EnsemblProtists"/>
        </authorList>
    </citation>
    <scope>IDENTIFICATION</scope>
    <source>
        <strain evidence="17">DAOM BR144</strain>
    </source>
</reference>
<dbReference type="InterPro" id="IPR017938">
    <property type="entry name" value="Riboflavin_synthase-like_b-brl"/>
</dbReference>
<dbReference type="EnsemblProtists" id="PYU1_T010089">
    <property type="protein sequence ID" value="PYU1_T010089"/>
    <property type="gene ID" value="PYU1_G010069"/>
</dbReference>
<dbReference type="InterPro" id="IPR001433">
    <property type="entry name" value="OxRdtase_FAD/NAD-bd"/>
</dbReference>
<name>K3WYP0_GLOUD</name>
<dbReference type="HOGENOM" id="CLU_003827_9_1_1"/>
<dbReference type="PROSITE" id="PS51384">
    <property type="entry name" value="FAD_FR"/>
    <property type="match status" value="1"/>
</dbReference>
<evidence type="ECO:0000256" key="13">
    <source>
        <dbReference type="ARBA" id="ARBA00047682"/>
    </source>
</evidence>
<dbReference type="PANTHER" id="PTHR19370">
    <property type="entry name" value="NADH-CYTOCHROME B5 REDUCTASE"/>
    <property type="match status" value="1"/>
</dbReference>
<evidence type="ECO:0000256" key="8">
    <source>
        <dbReference type="ARBA" id="ARBA00022989"/>
    </source>
</evidence>
<dbReference type="PRINTS" id="PR00406">
    <property type="entry name" value="CYTB5RDTASE"/>
</dbReference>
<dbReference type="GO" id="GO:0090524">
    <property type="term" value="F:cytochrome-b5 reductase activity, acting on NADH"/>
    <property type="evidence" value="ECO:0007669"/>
    <property type="project" value="UniProtKB-EC"/>
</dbReference>
<dbReference type="PRINTS" id="PR00371">
    <property type="entry name" value="FPNCR"/>
</dbReference>
<dbReference type="PANTHER" id="PTHR19370:SF171">
    <property type="entry name" value="NADH-CYTOCHROME B5 REDUCTASE 2"/>
    <property type="match status" value="1"/>
</dbReference>
<evidence type="ECO:0000256" key="1">
    <source>
        <dbReference type="ARBA" id="ARBA00001974"/>
    </source>
</evidence>
<reference evidence="18" key="1">
    <citation type="journal article" date="2010" name="Genome Biol.">
        <title>Genome sequence of the necrotrophic plant pathogen Pythium ultimum reveals original pathogenicity mechanisms and effector repertoire.</title>
        <authorList>
            <person name="Levesque C.A."/>
            <person name="Brouwer H."/>
            <person name="Cano L."/>
            <person name="Hamilton J.P."/>
            <person name="Holt C."/>
            <person name="Huitema E."/>
            <person name="Raffaele S."/>
            <person name="Robideau G.P."/>
            <person name="Thines M."/>
            <person name="Win J."/>
            <person name="Zerillo M.M."/>
            <person name="Beakes G.W."/>
            <person name="Boore J.L."/>
            <person name="Busam D."/>
            <person name="Dumas B."/>
            <person name="Ferriera S."/>
            <person name="Fuerstenberg S.I."/>
            <person name="Gachon C.M."/>
            <person name="Gaulin E."/>
            <person name="Govers F."/>
            <person name="Grenville-Briggs L."/>
            <person name="Horner N."/>
            <person name="Hostetler J."/>
            <person name="Jiang R.H."/>
            <person name="Johnson J."/>
            <person name="Krajaejun T."/>
            <person name="Lin H."/>
            <person name="Meijer H.J."/>
            <person name="Moore B."/>
            <person name="Morris P."/>
            <person name="Phuntmart V."/>
            <person name="Puiu D."/>
            <person name="Shetty J."/>
            <person name="Stajich J.E."/>
            <person name="Tripathy S."/>
            <person name="Wawra S."/>
            <person name="van West P."/>
            <person name="Whitty B.R."/>
            <person name="Coutinho P.M."/>
            <person name="Henrissat B."/>
            <person name="Martin F."/>
            <person name="Thomas P.D."/>
            <person name="Tyler B.M."/>
            <person name="De Vries R.P."/>
            <person name="Kamoun S."/>
            <person name="Yandell M."/>
            <person name="Tisserat N."/>
            <person name="Buell C.R."/>
        </authorList>
    </citation>
    <scope>NUCLEOTIDE SEQUENCE</scope>
    <source>
        <strain evidence="18">DAOM:BR144</strain>
    </source>
</reference>
<dbReference type="Gene3D" id="3.40.50.80">
    <property type="entry name" value="Nucleotide-binding domain of ferredoxin-NADP reductase (FNR) module"/>
    <property type="match status" value="1"/>
</dbReference>
<dbReference type="eggNOG" id="KOG0534">
    <property type="taxonomic scope" value="Eukaryota"/>
</dbReference>
<keyword evidence="9 15" id="KW-0560">Oxidoreductase</keyword>
<dbReference type="InterPro" id="IPR017927">
    <property type="entry name" value="FAD-bd_FR_type"/>
</dbReference>
<evidence type="ECO:0000256" key="12">
    <source>
        <dbReference type="ARBA" id="ARBA00023136"/>
    </source>
</evidence>
<comment type="cofactor">
    <cofactor evidence="1 14 15">
        <name>FAD</name>
        <dbReference type="ChEBI" id="CHEBI:57692"/>
    </cofactor>
</comment>
<dbReference type="AlphaFoldDB" id="K3WYP0"/>
<evidence type="ECO:0000313" key="17">
    <source>
        <dbReference type="EnsemblProtists" id="PYU1_T010089"/>
    </source>
</evidence>
<dbReference type="InterPro" id="IPR001709">
    <property type="entry name" value="Flavoprot_Pyr_Nucl_cyt_Rdtase"/>
</dbReference>
<keyword evidence="8" id="KW-1133">Transmembrane helix</keyword>
<evidence type="ECO:0000256" key="15">
    <source>
        <dbReference type="RuleBase" id="RU361226"/>
    </source>
</evidence>
<dbReference type="STRING" id="431595.K3WYP0"/>
<comment type="subcellular location">
    <subcellularLocation>
        <location evidence="3">Membrane</location>
    </subcellularLocation>
    <subcellularLocation>
        <location evidence="2">Mitochondrion</location>
    </subcellularLocation>
</comment>
<evidence type="ECO:0000256" key="11">
    <source>
        <dbReference type="ARBA" id="ARBA00023128"/>
    </source>
</evidence>